<sequence>MNPYRVFEFASYLIDFYLLIISLRIILSWFAGDLQMPGVDLLRRVTDPYLNLFRGAGFLRVGFIDFSPLLGIFFLIFVSNLFKTYASGLIAVSVTLAVLVQTVFYGVSSIITLFAIIALIRVVGLFIHASSVDTLWYRLDSFLQPLISRIFAKLLPGRSLPWGTALGLFLALCFVVSILLRVAAGPIIGLIQRIPF</sequence>
<feature type="transmembrane region" description="Helical" evidence="1">
    <location>
        <begin position="164"/>
        <end position="191"/>
    </location>
</feature>
<accession>V5WH19</accession>
<dbReference type="Proteomes" id="UP000018680">
    <property type="component" value="Chromosome"/>
</dbReference>
<evidence type="ECO:0000313" key="2">
    <source>
        <dbReference type="EMBL" id="AHC14461.1"/>
    </source>
</evidence>
<dbReference type="STRING" id="1307761.L21SP2_1045"/>
<dbReference type="RefSeq" id="WP_024267391.1">
    <property type="nucleotide sequence ID" value="NC_023035.1"/>
</dbReference>
<proteinExistence type="predicted"/>
<dbReference type="GO" id="GO:0016020">
    <property type="term" value="C:membrane"/>
    <property type="evidence" value="ECO:0007669"/>
    <property type="project" value="InterPro"/>
</dbReference>
<dbReference type="InterPro" id="IPR003425">
    <property type="entry name" value="CCB3/YggT"/>
</dbReference>
<dbReference type="AlphaFoldDB" id="V5WH19"/>
<feature type="transmembrane region" description="Helical" evidence="1">
    <location>
        <begin position="12"/>
        <end position="32"/>
    </location>
</feature>
<feature type="transmembrane region" description="Helical" evidence="1">
    <location>
        <begin position="52"/>
        <end position="78"/>
    </location>
</feature>
<keyword evidence="3" id="KW-1185">Reference proteome</keyword>
<dbReference type="HOGENOM" id="CLU_113320_0_0_12"/>
<evidence type="ECO:0000256" key="1">
    <source>
        <dbReference type="SAM" id="Phobius"/>
    </source>
</evidence>
<organism evidence="2 3">
    <name type="scientific">Salinispira pacifica</name>
    <dbReference type="NCBI Taxonomy" id="1307761"/>
    <lineage>
        <taxon>Bacteria</taxon>
        <taxon>Pseudomonadati</taxon>
        <taxon>Spirochaetota</taxon>
        <taxon>Spirochaetia</taxon>
        <taxon>Spirochaetales</taxon>
        <taxon>Spirochaetaceae</taxon>
        <taxon>Salinispira</taxon>
    </lineage>
</organism>
<feature type="transmembrane region" description="Helical" evidence="1">
    <location>
        <begin position="110"/>
        <end position="128"/>
    </location>
</feature>
<reference evidence="2 3" key="1">
    <citation type="journal article" date="2015" name="Stand. Genomic Sci.">
        <title>Complete genome sequence and description of Salinispira pacifica gen. nov., sp. nov., a novel spirochaete isolated form a hypersaline microbial mat.</title>
        <authorList>
            <person name="Ben Hania W."/>
            <person name="Joseph M."/>
            <person name="Schumann P."/>
            <person name="Bunk B."/>
            <person name="Fiebig A."/>
            <person name="Sproer C."/>
            <person name="Klenk H.P."/>
            <person name="Fardeau M.L."/>
            <person name="Spring S."/>
        </authorList>
    </citation>
    <scope>NUCLEOTIDE SEQUENCE [LARGE SCALE GENOMIC DNA]</scope>
    <source>
        <strain evidence="2 3">L21-RPul-D2</strain>
    </source>
</reference>
<keyword evidence="1" id="KW-1133">Transmembrane helix</keyword>
<keyword evidence="1" id="KW-0472">Membrane</keyword>
<dbReference type="Pfam" id="PF02325">
    <property type="entry name" value="CCB3_YggT"/>
    <property type="match status" value="1"/>
</dbReference>
<evidence type="ECO:0000313" key="3">
    <source>
        <dbReference type="Proteomes" id="UP000018680"/>
    </source>
</evidence>
<feature type="transmembrane region" description="Helical" evidence="1">
    <location>
        <begin position="85"/>
        <end position="104"/>
    </location>
</feature>
<dbReference type="eggNOG" id="COG0762">
    <property type="taxonomic scope" value="Bacteria"/>
</dbReference>
<dbReference type="KEGG" id="slr:L21SP2_1045"/>
<gene>
    <name evidence="2" type="ORF">L21SP2_1045</name>
</gene>
<dbReference type="EMBL" id="CP006939">
    <property type="protein sequence ID" value="AHC14461.1"/>
    <property type="molecule type" value="Genomic_DNA"/>
</dbReference>
<keyword evidence="1" id="KW-0812">Transmembrane</keyword>
<name>V5WH19_9SPIO</name>
<protein>
    <submittedName>
        <fullName evidence="2">Membrane protein, putative</fullName>
    </submittedName>
</protein>